<dbReference type="EMBL" id="BPLR01014005">
    <property type="protein sequence ID" value="GIY65564.1"/>
    <property type="molecule type" value="Genomic_DNA"/>
</dbReference>
<proteinExistence type="predicted"/>
<dbReference type="Proteomes" id="UP001054945">
    <property type="component" value="Unassembled WGS sequence"/>
</dbReference>
<protein>
    <submittedName>
        <fullName evidence="1">Uncharacterized protein</fullName>
    </submittedName>
</protein>
<organism evidence="1 2">
    <name type="scientific">Caerostris extrusa</name>
    <name type="common">Bark spider</name>
    <name type="synonym">Caerostris bankana</name>
    <dbReference type="NCBI Taxonomy" id="172846"/>
    <lineage>
        <taxon>Eukaryota</taxon>
        <taxon>Metazoa</taxon>
        <taxon>Ecdysozoa</taxon>
        <taxon>Arthropoda</taxon>
        <taxon>Chelicerata</taxon>
        <taxon>Arachnida</taxon>
        <taxon>Araneae</taxon>
        <taxon>Araneomorphae</taxon>
        <taxon>Entelegynae</taxon>
        <taxon>Araneoidea</taxon>
        <taxon>Araneidae</taxon>
        <taxon>Caerostris</taxon>
    </lineage>
</organism>
<evidence type="ECO:0000313" key="2">
    <source>
        <dbReference type="Proteomes" id="UP001054945"/>
    </source>
</evidence>
<name>A0AAV4V6K3_CAEEX</name>
<keyword evidence="2" id="KW-1185">Reference proteome</keyword>
<dbReference type="AlphaFoldDB" id="A0AAV4V6K3"/>
<accession>A0AAV4V6K3</accession>
<comment type="caution">
    <text evidence="1">The sequence shown here is derived from an EMBL/GenBank/DDBJ whole genome shotgun (WGS) entry which is preliminary data.</text>
</comment>
<sequence>MIFLREEDVSSLYGTRDLRVPRNFTTFPKTISTEIPSCQLQFATVCNGHHSSPLWRRYEMLPRQENFFARKRATVYLIERSCYGTWVVNGFENSCSIRANHRNQRPLRNP</sequence>
<evidence type="ECO:0000313" key="1">
    <source>
        <dbReference type="EMBL" id="GIY65564.1"/>
    </source>
</evidence>
<reference evidence="1 2" key="1">
    <citation type="submission" date="2021-06" db="EMBL/GenBank/DDBJ databases">
        <title>Caerostris extrusa draft genome.</title>
        <authorList>
            <person name="Kono N."/>
            <person name="Arakawa K."/>
        </authorList>
    </citation>
    <scope>NUCLEOTIDE SEQUENCE [LARGE SCALE GENOMIC DNA]</scope>
</reference>
<gene>
    <name evidence="1" type="ORF">CEXT_629461</name>
</gene>